<name>A0ABW3YGV2_9ACTN</name>
<gene>
    <name evidence="1" type="ORF">ACFQ4H_16505</name>
</gene>
<organism evidence="1 2">
    <name type="scientific">Micromonospora sonneratiae</name>
    <dbReference type="NCBI Taxonomy" id="1184706"/>
    <lineage>
        <taxon>Bacteria</taxon>
        <taxon>Bacillati</taxon>
        <taxon>Actinomycetota</taxon>
        <taxon>Actinomycetes</taxon>
        <taxon>Micromonosporales</taxon>
        <taxon>Micromonosporaceae</taxon>
        <taxon>Micromonospora</taxon>
    </lineage>
</organism>
<dbReference type="EMBL" id="JBHTMP010000023">
    <property type="protein sequence ID" value="MFD1322700.1"/>
    <property type="molecule type" value="Genomic_DNA"/>
</dbReference>
<evidence type="ECO:0000313" key="2">
    <source>
        <dbReference type="Proteomes" id="UP001597260"/>
    </source>
</evidence>
<keyword evidence="2" id="KW-1185">Reference proteome</keyword>
<protein>
    <submittedName>
        <fullName evidence="1">Uncharacterized protein</fullName>
    </submittedName>
</protein>
<sequence length="188" mass="20656">MAADGWELNPDVEIARYDWQRLKSFKGDAAALPSAINALVFAESEESAEKAYWQIDNVALLQGRLSECVAPLVSRLVAGLLHACSSGRAYILDLLAAIADDYDDHVDIGHVGPVSVRDCAHRMVVQFSLHVDELRLAGNPSCVDILLMREIYEERLTVQVKQILDEALHLDSCANIIDLIETSLADLG</sequence>
<proteinExistence type="predicted"/>
<evidence type="ECO:0000313" key="1">
    <source>
        <dbReference type="EMBL" id="MFD1322700.1"/>
    </source>
</evidence>
<comment type="caution">
    <text evidence="1">The sequence shown here is derived from an EMBL/GenBank/DDBJ whole genome shotgun (WGS) entry which is preliminary data.</text>
</comment>
<dbReference type="RefSeq" id="WP_377571854.1">
    <property type="nucleotide sequence ID" value="NZ_JBHTMP010000023.1"/>
</dbReference>
<dbReference type="Proteomes" id="UP001597260">
    <property type="component" value="Unassembled WGS sequence"/>
</dbReference>
<accession>A0ABW3YGV2</accession>
<reference evidence="2" key="1">
    <citation type="journal article" date="2019" name="Int. J. Syst. Evol. Microbiol.">
        <title>The Global Catalogue of Microorganisms (GCM) 10K type strain sequencing project: providing services to taxonomists for standard genome sequencing and annotation.</title>
        <authorList>
            <consortium name="The Broad Institute Genomics Platform"/>
            <consortium name="The Broad Institute Genome Sequencing Center for Infectious Disease"/>
            <person name="Wu L."/>
            <person name="Ma J."/>
        </authorList>
    </citation>
    <scope>NUCLEOTIDE SEQUENCE [LARGE SCALE GENOMIC DNA]</scope>
    <source>
        <strain evidence="2">JCM 31037</strain>
    </source>
</reference>